<evidence type="ECO:0000256" key="4">
    <source>
        <dbReference type="ARBA" id="ARBA00015384"/>
    </source>
</evidence>
<evidence type="ECO:0000256" key="1">
    <source>
        <dbReference type="ARBA" id="ARBA00004007"/>
    </source>
</evidence>
<organism evidence="12 13">
    <name type="scientific">Vibrio algivorus</name>
    <dbReference type="NCBI Taxonomy" id="1667024"/>
    <lineage>
        <taxon>Bacteria</taxon>
        <taxon>Pseudomonadati</taxon>
        <taxon>Pseudomonadota</taxon>
        <taxon>Gammaproteobacteria</taxon>
        <taxon>Vibrionales</taxon>
        <taxon>Vibrionaceae</taxon>
        <taxon>Vibrio</taxon>
    </lineage>
</organism>
<reference evidence="12 13" key="1">
    <citation type="submission" date="2019-07" db="EMBL/GenBank/DDBJ databases">
        <title>The draft genome sequence of Vibrio algivorus M1486.</title>
        <authorList>
            <person name="Meng X."/>
        </authorList>
    </citation>
    <scope>NUCLEOTIDE SEQUENCE [LARGE SCALE GENOMIC DNA]</scope>
    <source>
        <strain evidence="12 13">M1486</strain>
    </source>
</reference>
<evidence type="ECO:0000256" key="5">
    <source>
        <dbReference type="ARBA" id="ARBA00022692"/>
    </source>
</evidence>
<dbReference type="OrthoDB" id="9804841at2"/>
<feature type="compositionally biased region" description="Polar residues" evidence="10">
    <location>
        <begin position="208"/>
        <end position="219"/>
    </location>
</feature>
<keyword evidence="5 11" id="KW-0812">Transmembrane</keyword>
<evidence type="ECO:0000256" key="2">
    <source>
        <dbReference type="ARBA" id="ARBA00004382"/>
    </source>
</evidence>
<evidence type="ECO:0000256" key="6">
    <source>
        <dbReference type="ARBA" id="ARBA00022968"/>
    </source>
</evidence>
<dbReference type="Proteomes" id="UP000319828">
    <property type="component" value="Unassembled WGS sequence"/>
</dbReference>
<evidence type="ECO:0000256" key="9">
    <source>
        <dbReference type="ARBA" id="ARBA00023136"/>
    </source>
</evidence>
<dbReference type="GO" id="GO:0005507">
    <property type="term" value="F:copper ion binding"/>
    <property type="evidence" value="ECO:0007669"/>
    <property type="project" value="InterPro"/>
</dbReference>
<proteinExistence type="inferred from homology"/>
<feature type="compositionally biased region" description="Polar residues" evidence="10">
    <location>
        <begin position="227"/>
        <end position="238"/>
    </location>
</feature>
<dbReference type="Gene3D" id="2.60.370.10">
    <property type="entry name" value="Ctag/Cox11"/>
    <property type="match status" value="1"/>
</dbReference>
<dbReference type="PANTHER" id="PTHR21320:SF3">
    <property type="entry name" value="CYTOCHROME C OXIDASE ASSEMBLY PROTEIN COX11, MITOCHONDRIAL-RELATED"/>
    <property type="match status" value="1"/>
</dbReference>
<dbReference type="Pfam" id="PF04442">
    <property type="entry name" value="CtaG_Cox11"/>
    <property type="match status" value="1"/>
</dbReference>
<dbReference type="InterPro" id="IPR007533">
    <property type="entry name" value="Cyt_c_oxidase_assmbl_CtaG"/>
</dbReference>
<evidence type="ECO:0000256" key="8">
    <source>
        <dbReference type="ARBA" id="ARBA00023008"/>
    </source>
</evidence>
<feature type="transmembrane region" description="Helical" evidence="11">
    <location>
        <begin position="22"/>
        <end position="44"/>
    </location>
</feature>
<keyword evidence="7 11" id="KW-1133">Transmembrane helix</keyword>
<comment type="subcellular location">
    <subcellularLocation>
        <location evidence="2">Cell inner membrane</location>
        <topology evidence="2">Single-pass type II membrane protein</topology>
        <orientation evidence="2">Periplasmic side</orientation>
    </subcellularLocation>
</comment>
<evidence type="ECO:0000256" key="11">
    <source>
        <dbReference type="SAM" id="Phobius"/>
    </source>
</evidence>
<sequence>MSNRASNSSPKHNENPKSNSKLIGYLLLSVVSMFGFGFALVPLYDIMCEQLGINGKTNTEAASSQGIQVDTSRLVRVQFMSQVSPNMPWKFEPAQVQMDVHPGQVIRTSYRAVNNSNVTMIGQAVPSVAPGLAATHFNKIECFCFNHQPLQANTEAELPVIFYVDKDLPSSVNRLTLSYTLYDITESSKSSSQPEPQLTLKPVEEVTQEQNKNAMQSLSKGAPELLAQSSHSSPNELN</sequence>
<evidence type="ECO:0000313" key="12">
    <source>
        <dbReference type="EMBL" id="TVO35716.1"/>
    </source>
</evidence>
<dbReference type="InterPro" id="IPR023471">
    <property type="entry name" value="CtaG/Cox11_dom_sf"/>
</dbReference>
<gene>
    <name evidence="12" type="ORF">FOF44_11555</name>
</gene>
<dbReference type="AlphaFoldDB" id="A0A557P4X3"/>
<dbReference type="EMBL" id="VMKJ01000023">
    <property type="protein sequence ID" value="TVO35716.1"/>
    <property type="molecule type" value="Genomic_DNA"/>
</dbReference>
<comment type="function">
    <text evidence="1">Exerts its effect at some terminal stage of cytochrome c oxidase synthesis, probably by being involved in the insertion of the copper B into subunit I.</text>
</comment>
<evidence type="ECO:0000256" key="3">
    <source>
        <dbReference type="ARBA" id="ARBA00009620"/>
    </source>
</evidence>
<keyword evidence="9 11" id="KW-0472">Membrane</keyword>
<keyword evidence="8" id="KW-0186">Copper</keyword>
<name>A0A557P4X3_9VIBR</name>
<dbReference type="GO" id="GO:0005886">
    <property type="term" value="C:plasma membrane"/>
    <property type="evidence" value="ECO:0007669"/>
    <property type="project" value="UniProtKB-SubCell"/>
</dbReference>
<dbReference type="SUPFAM" id="SSF110111">
    <property type="entry name" value="Ctag/Cox11"/>
    <property type="match status" value="1"/>
</dbReference>
<feature type="region of interest" description="Disordered" evidence="10">
    <location>
        <begin position="186"/>
        <end position="238"/>
    </location>
</feature>
<evidence type="ECO:0000256" key="10">
    <source>
        <dbReference type="SAM" id="MobiDB-lite"/>
    </source>
</evidence>
<dbReference type="PANTHER" id="PTHR21320">
    <property type="entry name" value="CYTOCHROME C OXIDASE ASSEMBLY PROTEIN COX11-RELATED"/>
    <property type="match status" value="1"/>
</dbReference>
<evidence type="ECO:0000313" key="13">
    <source>
        <dbReference type="Proteomes" id="UP000319828"/>
    </source>
</evidence>
<dbReference type="NCBIfam" id="NF003465">
    <property type="entry name" value="PRK05089.1"/>
    <property type="match status" value="1"/>
</dbReference>
<accession>A0A557P4X3</accession>
<comment type="similarity">
    <text evidence="3">Belongs to the COX11/CtaG family.</text>
</comment>
<dbReference type="RefSeq" id="WP_144388473.1">
    <property type="nucleotide sequence ID" value="NZ_CANNCB010000011.1"/>
</dbReference>
<keyword evidence="6" id="KW-0735">Signal-anchor</keyword>
<evidence type="ECO:0000256" key="7">
    <source>
        <dbReference type="ARBA" id="ARBA00022989"/>
    </source>
</evidence>
<comment type="caution">
    <text evidence="12">The sequence shown here is derived from an EMBL/GenBank/DDBJ whole genome shotgun (WGS) entry which is preliminary data.</text>
</comment>
<protein>
    <recommendedName>
        <fullName evidence="4">Cytochrome c oxidase assembly protein CtaG</fullName>
    </recommendedName>
</protein>